<keyword evidence="1" id="KW-1133">Transmembrane helix</keyword>
<proteinExistence type="predicted"/>
<keyword evidence="1" id="KW-0472">Membrane</keyword>
<dbReference type="EMBL" id="JAVIJC010000032">
    <property type="protein sequence ID" value="MDX8494976.1"/>
    <property type="molecule type" value="Genomic_DNA"/>
</dbReference>
<comment type="caution">
    <text evidence="2">The sequence shown here is derived from an EMBL/GenBank/DDBJ whole genome shotgun (WGS) entry which is preliminary data.</text>
</comment>
<keyword evidence="3" id="KW-1185">Reference proteome</keyword>
<protein>
    <submittedName>
        <fullName evidence="2">Uncharacterized protein</fullName>
    </submittedName>
</protein>
<keyword evidence="1" id="KW-0812">Transmembrane</keyword>
<feature type="transmembrane region" description="Helical" evidence="1">
    <location>
        <begin position="6"/>
        <end position="24"/>
    </location>
</feature>
<evidence type="ECO:0000256" key="1">
    <source>
        <dbReference type="SAM" id="Phobius"/>
    </source>
</evidence>
<gene>
    <name evidence="2" type="ORF">RFN29_25800</name>
</gene>
<evidence type="ECO:0000313" key="2">
    <source>
        <dbReference type="EMBL" id="MDX8494976.1"/>
    </source>
</evidence>
<organism evidence="2 3">
    <name type="scientific">Mesorhizobium captivum</name>
    <dbReference type="NCBI Taxonomy" id="3072319"/>
    <lineage>
        <taxon>Bacteria</taxon>
        <taxon>Pseudomonadati</taxon>
        <taxon>Pseudomonadota</taxon>
        <taxon>Alphaproteobacteria</taxon>
        <taxon>Hyphomicrobiales</taxon>
        <taxon>Phyllobacteriaceae</taxon>
        <taxon>Mesorhizobium</taxon>
    </lineage>
</organism>
<dbReference type="Proteomes" id="UP001271249">
    <property type="component" value="Unassembled WGS sequence"/>
</dbReference>
<dbReference type="RefSeq" id="WP_320228771.1">
    <property type="nucleotide sequence ID" value="NZ_JAVIJC010000032.1"/>
</dbReference>
<evidence type="ECO:0000313" key="3">
    <source>
        <dbReference type="Proteomes" id="UP001271249"/>
    </source>
</evidence>
<name>A0ABU4Z7V0_9HYPH</name>
<accession>A0ABU4Z7V0</accession>
<reference evidence="2 3" key="1">
    <citation type="submission" date="2023-08" db="EMBL/GenBank/DDBJ databases">
        <title>Implementing the SeqCode for naming new Mesorhizobium species isolated from Vachellia karroo root nodules.</title>
        <authorList>
            <person name="Van Lill M."/>
        </authorList>
    </citation>
    <scope>NUCLEOTIDE SEQUENCE [LARGE SCALE GENOMIC DNA]</scope>
    <source>
        <strain evidence="2 3">VK22B</strain>
    </source>
</reference>
<sequence length="114" mass="13487">MKITDAIFPLVVFGGLAWLIWYAWKREQARRRAIAYYRKVLEFYKTVHCTEEEDDSEDTLEWKRGYAKLLDWYIAQDPRRGVKEYGLIWRKITATIISSELGAISIAKRKQIGL</sequence>